<reference evidence="12" key="1">
    <citation type="submission" date="2025-08" db="UniProtKB">
        <authorList>
            <consortium name="RefSeq"/>
        </authorList>
    </citation>
    <scope>IDENTIFICATION</scope>
    <source>
        <strain evidence="12">OHB3-1</strain>
    </source>
</reference>
<feature type="region of interest" description="Disordered" evidence="9">
    <location>
        <begin position="116"/>
        <end position="145"/>
    </location>
</feature>
<comment type="subcellular location">
    <subcellularLocation>
        <location evidence="1">Plastid</location>
        <location evidence="1">Chloroplast membrane</location>
        <topology evidence="1">Multi-pass membrane protein</topology>
    </subcellularLocation>
</comment>
<feature type="compositionally biased region" description="Gly residues" evidence="9">
    <location>
        <begin position="116"/>
        <end position="137"/>
    </location>
</feature>
<dbReference type="Proteomes" id="UP000504603">
    <property type="component" value="Unplaced"/>
</dbReference>
<protein>
    <submittedName>
        <fullName evidence="12">Protein RETICULATA, chloroplastic-like isoform X1</fullName>
    </submittedName>
</protein>
<evidence type="ECO:0000256" key="4">
    <source>
        <dbReference type="ARBA" id="ARBA00022640"/>
    </source>
</evidence>
<evidence type="ECO:0000256" key="2">
    <source>
        <dbReference type="ARBA" id="ARBA00010793"/>
    </source>
</evidence>
<name>A0A6J1CWQ6_MOMCH</name>
<feature type="transmembrane region" description="Helical" evidence="10">
    <location>
        <begin position="252"/>
        <end position="275"/>
    </location>
</feature>
<keyword evidence="5 10" id="KW-0812">Transmembrane</keyword>
<evidence type="ECO:0000256" key="1">
    <source>
        <dbReference type="ARBA" id="ARBA00004508"/>
    </source>
</evidence>
<dbReference type="GeneID" id="111014999"/>
<accession>A0A6J1CWQ6</accession>
<feature type="transmembrane region" description="Helical" evidence="10">
    <location>
        <begin position="325"/>
        <end position="345"/>
    </location>
</feature>
<dbReference type="RefSeq" id="XP_022145581.1">
    <property type="nucleotide sequence ID" value="XM_022289889.1"/>
</dbReference>
<evidence type="ECO:0000256" key="7">
    <source>
        <dbReference type="ARBA" id="ARBA00022989"/>
    </source>
</evidence>
<keyword evidence="3" id="KW-0150">Chloroplast</keyword>
<organism evidence="11 12">
    <name type="scientific">Momordica charantia</name>
    <name type="common">Bitter gourd</name>
    <name type="synonym">Balsam pear</name>
    <dbReference type="NCBI Taxonomy" id="3673"/>
    <lineage>
        <taxon>Eukaryota</taxon>
        <taxon>Viridiplantae</taxon>
        <taxon>Streptophyta</taxon>
        <taxon>Embryophyta</taxon>
        <taxon>Tracheophyta</taxon>
        <taxon>Spermatophyta</taxon>
        <taxon>Magnoliopsida</taxon>
        <taxon>eudicotyledons</taxon>
        <taxon>Gunneridae</taxon>
        <taxon>Pentapetalae</taxon>
        <taxon>rosids</taxon>
        <taxon>fabids</taxon>
        <taxon>Cucurbitales</taxon>
        <taxon>Cucurbitaceae</taxon>
        <taxon>Momordiceae</taxon>
        <taxon>Momordica</taxon>
    </lineage>
</organism>
<dbReference type="Pfam" id="PF11891">
    <property type="entry name" value="RETICULATA-like"/>
    <property type="match status" value="1"/>
</dbReference>
<evidence type="ECO:0000256" key="6">
    <source>
        <dbReference type="ARBA" id="ARBA00022946"/>
    </source>
</evidence>
<keyword evidence="4" id="KW-0934">Plastid</keyword>
<dbReference type="GO" id="GO:0099402">
    <property type="term" value="P:plant organ development"/>
    <property type="evidence" value="ECO:0007669"/>
    <property type="project" value="TreeGrafter"/>
</dbReference>
<dbReference type="PANTHER" id="PTHR31038:SF10">
    <property type="entry name" value="OS04G0524400 PROTEIN"/>
    <property type="match status" value="1"/>
</dbReference>
<keyword evidence="11" id="KW-1185">Reference proteome</keyword>
<dbReference type="AlphaFoldDB" id="A0A6J1CWQ6"/>
<dbReference type="OrthoDB" id="205639at2759"/>
<dbReference type="KEGG" id="mcha:111014999"/>
<keyword evidence="8 10" id="KW-0472">Membrane</keyword>
<gene>
    <name evidence="12" type="primary">LOC111014999</name>
</gene>
<proteinExistence type="inferred from homology"/>
<keyword evidence="6" id="KW-0809">Transit peptide</keyword>
<sequence length="435" mass="47449">MAVFGTSYCLEFGNEVILGKMWSQEAVFGCRSFRSLVKEVAYPVAVRKSIGRCISRKRKDKFSVMMDFSQSHIDSEAPAAAVTILKEGDDSIGDKDLRILEISKVDNDIQGDVIDGNGGNGTYNHGGGGGGGSGGDDNSGDKEDEEEFGPIMKFEEVMKEMESRGVTLPSDMLEAAKSVGIRKLLLLRYLEMQGLGWPLGFLMKSCSMIRNRVLADPSFFFKVGVELVIDSCCATFAEVQKRGKDFWTEFELYLADILVGVAVNFALVALLAPYARFGQPSVSKGFLGRIQHACGALPSSVFEAERPGCRFSIQQRIATFFYKGFVYGAVGFGCGIIGQGIANLIMTAKRSIKKSENDVPVPPLFKSAALWGVFLAISSNTRYQIINGLERVVESSPLAKHIPAVALAFTVGIRFGNNVYAGMQFVDWARWSGVQ</sequence>
<dbReference type="GO" id="GO:0009706">
    <property type="term" value="C:chloroplast inner membrane"/>
    <property type="evidence" value="ECO:0007669"/>
    <property type="project" value="TreeGrafter"/>
</dbReference>
<evidence type="ECO:0000256" key="3">
    <source>
        <dbReference type="ARBA" id="ARBA00022528"/>
    </source>
</evidence>
<evidence type="ECO:0000256" key="10">
    <source>
        <dbReference type="SAM" id="Phobius"/>
    </source>
</evidence>
<evidence type="ECO:0000256" key="5">
    <source>
        <dbReference type="ARBA" id="ARBA00022692"/>
    </source>
</evidence>
<keyword evidence="7 10" id="KW-1133">Transmembrane helix</keyword>
<dbReference type="InterPro" id="IPR021825">
    <property type="entry name" value="RETICULATA-related"/>
</dbReference>
<evidence type="ECO:0000256" key="9">
    <source>
        <dbReference type="SAM" id="MobiDB-lite"/>
    </source>
</evidence>
<evidence type="ECO:0000256" key="8">
    <source>
        <dbReference type="ARBA" id="ARBA00023136"/>
    </source>
</evidence>
<dbReference type="PANTHER" id="PTHR31038">
    <property type="entry name" value="EXPRESSED PROTEIN-RELATED"/>
    <property type="match status" value="1"/>
</dbReference>
<comment type="similarity">
    <text evidence="2">Belongs to the RETICULATA family.</text>
</comment>
<evidence type="ECO:0000313" key="12">
    <source>
        <dbReference type="RefSeq" id="XP_022145581.1"/>
    </source>
</evidence>
<evidence type="ECO:0000313" key="11">
    <source>
        <dbReference type="Proteomes" id="UP000504603"/>
    </source>
</evidence>